<dbReference type="Gene3D" id="2.60.200.40">
    <property type="match status" value="1"/>
</dbReference>
<gene>
    <name evidence="2" type="ORF">PQO05_16840</name>
</gene>
<dbReference type="InterPro" id="IPR005218">
    <property type="entry name" value="Diacylglycerol/lipid_kinase"/>
</dbReference>
<organism evidence="2 3">
    <name type="scientific">Mucilaginibacter jinjuensis</name>
    <dbReference type="NCBI Taxonomy" id="1176721"/>
    <lineage>
        <taxon>Bacteria</taxon>
        <taxon>Pseudomonadati</taxon>
        <taxon>Bacteroidota</taxon>
        <taxon>Sphingobacteriia</taxon>
        <taxon>Sphingobacteriales</taxon>
        <taxon>Sphingobacteriaceae</taxon>
        <taxon>Mucilaginibacter</taxon>
    </lineage>
</organism>
<sequence>MKQHQRIYLIINPGAGQDEPIMEMIDRIFHDSGRQPITVHVLEEGEQAADLIRKVLPETDLVAVYGGDGSVTEAAAALIGTGIPLAIIPGGTANVLAKELGIPQDTETALRLIQQNQYQLKTIDTGLVNNRSFLLRVNLGVMAEMITETDPDLKDKIGQLAYGVATIKSIYEAEPVSYQLNIDGETVNANGVSLTVTNSGSMGIGDLQLSPDIHINDGLLDVVLLKDTGVLSILKAAGSALFGHETDAVSHWACREVTITMPEEQLYLCDDCEDKATSLHIKVVPASLSVVLPLNS</sequence>
<dbReference type="InterPro" id="IPR017438">
    <property type="entry name" value="ATP-NAD_kinase_N"/>
</dbReference>
<dbReference type="Pfam" id="PF00781">
    <property type="entry name" value="DAGK_cat"/>
    <property type="match status" value="1"/>
</dbReference>
<dbReference type="SUPFAM" id="SSF111331">
    <property type="entry name" value="NAD kinase/diacylglycerol kinase-like"/>
    <property type="match status" value="1"/>
</dbReference>
<dbReference type="PANTHER" id="PTHR30492:SF0">
    <property type="entry name" value="METHYLGLYOXAL SYNTHASE"/>
    <property type="match status" value="1"/>
</dbReference>
<dbReference type="InterPro" id="IPR001206">
    <property type="entry name" value="Diacylglycerol_kinase_cat_dom"/>
</dbReference>
<keyword evidence="2" id="KW-0418">Kinase</keyword>
<dbReference type="GO" id="GO:0016301">
    <property type="term" value="F:kinase activity"/>
    <property type="evidence" value="ECO:0007669"/>
    <property type="project" value="UniProtKB-KW"/>
</dbReference>
<dbReference type="EMBL" id="CP117167">
    <property type="protein sequence ID" value="WCT10404.1"/>
    <property type="molecule type" value="Genomic_DNA"/>
</dbReference>
<reference evidence="2 3" key="1">
    <citation type="submission" date="2023-02" db="EMBL/GenBank/DDBJ databases">
        <title>Genome sequence of Mucilaginibacter jinjuensis strain KACC 16571.</title>
        <authorList>
            <person name="Kim S."/>
            <person name="Heo J."/>
            <person name="Kwon S.-W."/>
        </authorList>
    </citation>
    <scope>NUCLEOTIDE SEQUENCE [LARGE SCALE GENOMIC DNA]</scope>
    <source>
        <strain evidence="2 3">KACC 16571</strain>
    </source>
</reference>
<dbReference type="RefSeq" id="WP_273628591.1">
    <property type="nucleotide sequence ID" value="NZ_CP117167.1"/>
</dbReference>
<dbReference type="InterPro" id="IPR004363">
    <property type="entry name" value="Methylgl_synth"/>
</dbReference>
<evidence type="ECO:0000313" key="2">
    <source>
        <dbReference type="EMBL" id="WCT10404.1"/>
    </source>
</evidence>
<dbReference type="Proteomes" id="UP001216139">
    <property type="component" value="Chromosome"/>
</dbReference>
<keyword evidence="3" id="KW-1185">Reference proteome</keyword>
<keyword evidence="2" id="KW-0808">Transferase</keyword>
<dbReference type="NCBIfam" id="TIGR00147">
    <property type="entry name" value="YegS/Rv2252/BmrU family lipid kinase"/>
    <property type="match status" value="1"/>
</dbReference>
<dbReference type="PROSITE" id="PS50146">
    <property type="entry name" value="DAGK"/>
    <property type="match status" value="1"/>
</dbReference>
<dbReference type="InterPro" id="IPR016064">
    <property type="entry name" value="NAD/diacylglycerol_kinase_sf"/>
</dbReference>
<accession>A0ABY7T280</accession>
<protein>
    <submittedName>
        <fullName evidence="2">Diacylglycerol kinase family lipid kinase</fullName>
    </submittedName>
</protein>
<evidence type="ECO:0000259" key="1">
    <source>
        <dbReference type="PROSITE" id="PS50146"/>
    </source>
</evidence>
<feature type="domain" description="DAGKc" evidence="1">
    <location>
        <begin position="2"/>
        <end position="132"/>
    </location>
</feature>
<dbReference type="SMART" id="SM00046">
    <property type="entry name" value="DAGKc"/>
    <property type="match status" value="1"/>
</dbReference>
<dbReference type="InterPro" id="IPR045540">
    <property type="entry name" value="YegS/DAGK_C"/>
</dbReference>
<name>A0ABY7T280_9SPHI</name>
<dbReference type="Pfam" id="PF19279">
    <property type="entry name" value="YegS_C"/>
    <property type="match status" value="1"/>
</dbReference>
<dbReference type="PANTHER" id="PTHR30492">
    <property type="entry name" value="METHYLGLYOXAL SYNTHASE"/>
    <property type="match status" value="1"/>
</dbReference>
<dbReference type="Gene3D" id="3.40.50.10330">
    <property type="entry name" value="Probable inorganic polyphosphate/atp-NAD kinase, domain 1"/>
    <property type="match status" value="1"/>
</dbReference>
<evidence type="ECO:0000313" key="3">
    <source>
        <dbReference type="Proteomes" id="UP001216139"/>
    </source>
</evidence>
<proteinExistence type="predicted"/>